<reference evidence="1 2" key="1">
    <citation type="submission" date="2020-07" db="EMBL/GenBank/DDBJ databases">
        <title>Endozoicomonas sp. nov., isolated from sediment.</title>
        <authorList>
            <person name="Gu T."/>
        </authorList>
    </citation>
    <scope>NUCLEOTIDE SEQUENCE [LARGE SCALE GENOMIC DNA]</scope>
    <source>
        <strain evidence="1 2">SM1973</strain>
    </source>
</reference>
<dbReference type="RefSeq" id="WP_180571634.1">
    <property type="nucleotide sequence ID" value="NZ_JACCKB010000115.1"/>
</dbReference>
<proteinExistence type="predicted"/>
<evidence type="ECO:0000313" key="2">
    <source>
        <dbReference type="Proteomes" id="UP000569732"/>
    </source>
</evidence>
<protein>
    <submittedName>
        <fullName evidence="1">Uncharacterized protein</fullName>
    </submittedName>
</protein>
<comment type="caution">
    <text evidence="1">The sequence shown here is derived from an EMBL/GenBank/DDBJ whole genome shotgun (WGS) entry which is preliminary data.</text>
</comment>
<dbReference type="Proteomes" id="UP000569732">
    <property type="component" value="Unassembled WGS sequence"/>
</dbReference>
<name>A0A853IHZ7_9GAMM</name>
<evidence type="ECO:0000313" key="1">
    <source>
        <dbReference type="EMBL" id="NYZ69654.1"/>
    </source>
</evidence>
<keyword evidence="2" id="KW-1185">Reference proteome</keyword>
<gene>
    <name evidence="1" type="ORF">H0A36_26935</name>
</gene>
<dbReference type="EMBL" id="JACCKB010000115">
    <property type="protein sequence ID" value="NYZ69654.1"/>
    <property type="molecule type" value="Genomic_DNA"/>
</dbReference>
<accession>A0A853IHZ7</accession>
<dbReference type="AlphaFoldDB" id="A0A853IHZ7"/>
<sequence>MPEFRPWRKLEYDQLLSNKGETVSQQEYQKVLMENIELKQLISSFITFLNATTKNINL</sequence>
<organism evidence="1 2">
    <name type="scientific">Spartinivicinus marinus</name>
    <dbReference type="NCBI Taxonomy" id="2994442"/>
    <lineage>
        <taxon>Bacteria</taxon>
        <taxon>Pseudomonadati</taxon>
        <taxon>Pseudomonadota</taxon>
        <taxon>Gammaproteobacteria</taxon>
        <taxon>Oceanospirillales</taxon>
        <taxon>Zooshikellaceae</taxon>
        <taxon>Spartinivicinus</taxon>
    </lineage>
</organism>